<accession>A0A6L5YBE7</accession>
<dbReference type="InterPro" id="IPR000878">
    <property type="entry name" value="4pyrrol_Mease"/>
</dbReference>
<dbReference type="GO" id="GO:0005737">
    <property type="term" value="C:cytoplasm"/>
    <property type="evidence" value="ECO:0007669"/>
    <property type="project" value="UniProtKB-SubCell"/>
</dbReference>
<comment type="catalytic activity">
    <reaction evidence="6">
        <text>cytidine(1402) in 16S rRNA + S-adenosyl-L-methionine = 2'-O-methylcytidine(1402) in 16S rRNA + S-adenosyl-L-homocysteine + H(+)</text>
        <dbReference type="Rhea" id="RHEA:42924"/>
        <dbReference type="Rhea" id="RHEA-COMP:10285"/>
        <dbReference type="Rhea" id="RHEA-COMP:10286"/>
        <dbReference type="ChEBI" id="CHEBI:15378"/>
        <dbReference type="ChEBI" id="CHEBI:57856"/>
        <dbReference type="ChEBI" id="CHEBI:59789"/>
        <dbReference type="ChEBI" id="CHEBI:74495"/>
        <dbReference type="ChEBI" id="CHEBI:82748"/>
        <dbReference type="EC" id="2.1.1.198"/>
    </reaction>
</comment>
<protein>
    <recommendedName>
        <fullName evidence="6">Ribosomal RNA small subunit methyltransferase I</fullName>
        <ecNumber evidence="6">2.1.1.198</ecNumber>
    </recommendedName>
    <alternativeName>
        <fullName evidence="6">16S rRNA 2'-O-ribose C1402 methyltransferase</fullName>
    </alternativeName>
    <alternativeName>
        <fullName evidence="6">rRNA (cytidine-2'-O-)-methyltransferase RsmI</fullName>
    </alternativeName>
</protein>
<name>A0A6L5YBE7_9BACT</name>
<dbReference type="EMBL" id="VUNH01000005">
    <property type="protein sequence ID" value="MST55493.1"/>
    <property type="molecule type" value="Genomic_DNA"/>
</dbReference>
<dbReference type="RefSeq" id="WP_154528594.1">
    <property type="nucleotide sequence ID" value="NZ_VUNH01000005.1"/>
</dbReference>
<feature type="domain" description="Tetrapyrrole methylase" evidence="7">
    <location>
        <begin position="3"/>
        <end position="201"/>
    </location>
</feature>
<dbReference type="Gene3D" id="3.40.1010.10">
    <property type="entry name" value="Cobalt-precorrin-4 Transmethylase, Domain 1"/>
    <property type="match status" value="1"/>
</dbReference>
<dbReference type="CDD" id="cd11648">
    <property type="entry name" value="RsmI"/>
    <property type="match status" value="1"/>
</dbReference>
<evidence type="ECO:0000256" key="6">
    <source>
        <dbReference type="HAMAP-Rule" id="MF_01877"/>
    </source>
</evidence>
<keyword evidence="4 6" id="KW-0808">Transferase</keyword>
<keyword evidence="2 6" id="KW-0698">rRNA processing</keyword>
<evidence type="ECO:0000256" key="1">
    <source>
        <dbReference type="ARBA" id="ARBA00022490"/>
    </source>
</evidence>
<evidence type="ECO:0000313" key="9">
    <source>
        <dbReference type="Proteomes" id="UP000473699"/>
    </source>
</evidence>
<organism evidence="8 9">
    <name type="scientific">Pyramidobacter porci</name>
    <dbReference type="NCBI Taxonomy" id="2605789"/>
    <lineage>
        <taxon>Bacteria</taxon>
        <taxon>Thermotogati</taxon>
        <taxon>Synergistota</taxon>
        <taxon>Synergistia</taxon>
        <taxon>Synergistales</taxon>
        <taxon>Dethiosulfovibrionaceae</taxon>
        <taxon>Pyramidobacter</taxon>
    </lineage>
</organism>
<dbReference type="FunFam" id="3.40.1010.10:FF:000007">
    <property type="entry name" value="Ribosomal RNA small subunit methyltransferase I"/>
    <property type="match status" value="1"/>
</dbReference>
<evidence type="ECO:0000256" key="2">
    <source>
        <dbReference type="ARBA" id="ARBA00022552"/>
    </source>
</evidence>
<dbReference type="GO" id="GO:0070677">
    <property type="term" value="F:rRNA (cytosine-2'-O-)-methyltransferase activity"/>
    <property type="evidence" value="ECO:0007669"/>
    <property type="project" value="UniProtKB-UniRule"/>
</dbReference>
<dbReference type="Gene3D" id="3.30.950.10">
    <property type="entry name" value="Methyltransferase, Cobalt-precorrin-4 Transmethylase, Domain 2"/>
    <property type="match status" value="1"/>
</dbReference>
<dbReference type="Proteomes" id="UP000473699">
    <property type="component" value="Unassembled WGS sequence"/>
</dbReference>
<sequence length="271" mass="29376">MPLILIPTPIGNMGDITLRALEELKSADLIACEDTRRSGLLLNHYGIKRPLMSYQKFNEQSRVDELLARLANGEKIAVISDAGTPGMSDPGYVVLKAAVEAGLSVDVLPGATAFVPAVLLSGLEPHPFSFVGFLSDQKGERVAALEKLKGHPYTMVFYLSPHKAAKQLEDFLAVLGDRRAALVREISKVYQEARRGALSEIIASVSDGVKGELVLVVEGAAETPPSDGAWREEALRLRAEGAPVKRIAEELASRFGMPKNKIKSWLLEPHS</sequence>
<proteinExistence type="inferred from homology"/>
<dbReference type="InterPro" id="IPR035996">
    <property type="entry name" value="4pyrrol_Methylase_sf"/>
</dbReference>
<comment type="caution">
    <text evidence="8">The sequence shown here is derived from an EMBL/GenBank/DDBJ whole genome shotgun (WGS) entry which is preliminary data.</text>
</comment>
<keyword evidence="5 6" id="KW-0949">S-adenosyl-L-methionine</keyword>
<evidence type="ECO:0000256" key="4">
    <source>
        <dbReference type="ARBA" id="ARBA00022679"/>
    </source>
</evidence>
<comment type="subcellular location">
    <subcellularLocation>
        <location evidence="6">Cytoplasm</location>
    </subcellularLocation>
</comment>
<keyword evidence="3 6" id="KW-0489">Methyltransferase</keyword>
<evidence type="ECO:0000313" key="8">
    <source>
        <dbReference type="EMBL" id="MST55493.1"/>
    </source>
</evidence>
<comment type="function">
    <text evidence="6">Catalyzes the 2'-O-methylation of the ribose of cytidine 1402 (C1402) in 16S rRNA.</text>
</comment>
<dbReference type="HAMAP" id="MF_01877">
    <property type="entry name" value="16SrRNA_methyltr_I"/>
    <property type="match status" value="1"/>
</dbReference>
<dbReference type="EC" id="2.1.1.198" evidence="6"/>
<keyword evidence="1 6" id="KW-0963">Cytoplasm</keyword>
<dbReference type="NCBIfam" id="TIGR00096">
    <property type="entry name" value="16S rRNA (cytidine(1402)-2'-O)-methyltransferase"/>
    <property type="match status" value="1"/>
</dbReference>
<reference evidence="8 9" key="1">
    <citation type="submission" date="2019-08" db="EMBL/GenBank/DDBJ databases">
        <title>In-depth cultivation of the pig gut microbiome towards novel bacterial diversity and tailored functional studies.</title>
        <authorList>
            <person name="Wylensek D."/>
            <person name="Hitch T.C.A."/>
            <person name="Clavel T."/>
        </authorList>
    </citation>
    <scope>NUCLEOTIDE SEQUENCE [LARGE SCALE GENOMIC DNA]</scope>
    <source>
        <strain evidence="8 9">SM-530-WT-4B</strain>
    </source>
</reference>
<evidence type="ECO:0000259" key="7">
    <source>
        <dbReference type="Pfam" id="PF00590"/>
    </source>
</evidence>
<evidence type="ECO:0000256" key="3">
    <source>
        <dbReference type="ARBA" id="ARBA00022603"/>
    </source>
</evidence>
<gene>
    <name evidence="6 8" type="primary">rsmI</name>
    <name evidence="8" type="ORF">FYJ74_05530</name>
</gene>
<dbReference type="InterPro" id="IPR014777">
    <property type="entry name" value="4pyrrole_Mease_sub1"/>
</dbReference>
<comment type="similarity">
    <text evidence="6">Belongs to the methyltransferase superfamily. RsmI family.</text>
</comment>
<dbReference type="SUPFAM" id="SSF53790">
    <property type="entry name" value="Tetrapyrrole methylase"/>
    <property type="match status" value="1"/>
</dbReference>
<dbReference type="InterPro" id="IPR008189">
    <property type="entry name" value="rRNA_ssu_MeTfrase_I"/>
</dbReference>
<evidence type="ECO:0000256" key="5">
    <source>
        <dbReference type="ARBA" id="ARBA00022691"/>
    </source>
</evidence>
<dbReference type="PIRSF" id="PIRSF005917">
    <property type="entry name" value="MTase_YraL"/>
    <property type="match status" value="1"/>
</dbReference>
<dbReference type="AlphaFoldDB" id="A0A6L5YBE7"/>
<dbReference type="InterPro" id="IPR014776">
    <property type="entry name" value="4pyrrole_Mease_sub2"/>
</dbReference>
<dbReference type="PANTHER" id="PTHR46111">
    <property type="entry name" value="RIBOSOMAL RNA SMALL SUBUNIT METHYLTRANSFERASE I"/>
    <property type="match status" value="1"/>
</dbReference>
<dbReference type="PANTHER" id="PTHR46111:SF1">
    <property type="entry name" value="RIBOSOMAL RNA SMALL SUBUNIT METHYLTRANSFERASE I"/>
    <property type="match status" value="1"/>
</dbReference>
<dbReference type="Pfam" id="PF00590">
    <property type="entry name" value="TP_methylase"/>
    <property type="match status" value="1"/>
</dbReference>
<keyword evidence="9" id="KW-1185">Reference proteome</keyword>